<evidence type="ECO:0000256" key="2">
    <source>
        <dbReference type="SAM" id="SignalP"/>
    </source>
</evidence>
<comment type="caution">
    <text evidence="3">The sequence shown here is derived from an EMBL/GenBank/DDBJ whole genome shotgun (WGS) entry which is preliminary data.</text>
</comment>
<evidence type="ECO:0000313" key="4">
    <source>
        <dbReference type="Proteomes" id="UP001383192"/>
    </source>
</evidence>
<organism evidence="3 4">
    <name type="scientific">Paramarasmius palmivorus</name>
    <dbReference type="NCBI Taxonomy" id="297713"/>
    <lineage>
        <taxon>Eukaryota</taxon>
        <taxon>Fungi</taxon>
        <taxon>Dikarya</taxon>
        <taxon>Basidiomycota</taxon>
        <taxon>Agaricomycotina</taxon>
        <taxon>Agaricomycetes</taxon>
        <taxon>Agaricomycetidae</taxon>
        <taxon>Agaricales</taxon>
        <taxon>Marasmiineae</taxon>
        <taxon>Marasmiaceae</taxon>
        <taxon>Paramarasmius</taxon>
    </lineage>
</organism>
<protein>
    <recommendedName>
        <fullName evidence="5">Gas1-like protein</fullName>
    </recommendedName>
</protein>
<name>A0AAW0DBH1_9AGAR</name>
<gene>
    <name evidence="3" type="ORF">VNI00_005363</name>
</gene>
<evidence type="ECO:0008006" key="5">
    <source>
        <dbReference type="Google" id="ProtNLM"/>
    </source>
</evidence>
<keyword evidence="4" id="KW-1185">Reference proteome</keyword>
<feature type="chain" id="PRO_5043597741" description="Gas1-like protein" evidence="2">
    <location>
        <begin position="23"/>
        <end position="261"/>
    </location>
</feature>
<dbReference type="AlphaFoldDB" id="A0AAW0DBH1"/>
<proteinExistence type="predicted"/>
<sequence>MFFSKVFASSALVLALTLGAHAHAGVNPALGVNGNMARSDVKRPNNNCGGANVAASIDQSTPVQAAADGTFTATAVNFNGGADGSRQFTATVDPTGQGSGFNGNVQITQNGNPAPNGNGNDQLVAKLPAGTTCTGGAAGNRCLVSFKSSAGFGNCVVVQQGAGGAAAGGNNNNAAGNNNNGAATNNGNNGAAAGGNNANNNAANTGNNGRGRGRGRGRNGANRAQLAAGSRAPRALLAELEARGEEAVQVVKRGVMSWMWA</sequence>
<evidence type="ECO:0000256" key="1">
    <source>
        <dbReference type="SAM" id="MobiDB-lite"/>
    </source>
</evidence>
<feature type="region of interest" description="Disordered" evidence="1">
    <location>
        <begin position="178"/>
        <end position="230"/>
    </location>
</feature>
<accession>A0AAW0DBH1</accession>
<dbReference type="EMBL" id="JAYKXP010000015">
    <property type="protein sequence ID" value="KAK7049933.1"/>
    <property type="molecule type" value="Genomic_DNA"/>
</dbReference>
<feature type="signal peptide" evidence="2">
    <location>
        <begin position="1"/>
        <end position="22"/>
    </location>
</feature>
<feature type="compositionally biased region" description="Low complexity" evidence="1">
    <location>
        <begin position="178"/>
        <end position="207"/>
    </location>
</feature>
<reference evidence="3 4" key="1">
    <citation type="submission" date="2024-01" db="EMBL/GenBank/DDBJ databases">
        <title>A draft genome for a cacao thread blight-causing isolate of Paramarasmius palmivorus.</title>
        <authorList>
            <person name="Baruah I.K."/>
            <person name="Bukari Y."/>
            <person name="Amoako-Attah I."/>
            <person name="Meinhardt L.W."/>
            <person name="Bailey B.A."/>
            <person name="Cohen S.P."/>
        </authorList>
    </citation>
    <scope>NUCLEOTIDE SEQUENCE [LARGE SCALE GENOMIC DNA]</scope>
    <source>
        <strain evidence="3 4">GH-12</strain>
    </source>
</reference>
<evidence type="ECO:0000313" key="3">
    <source>
        <dbReference type="EMBL" id="KAK7049933.1"/>
    </source>
</evidence>
<dbReference type="Proteomes" id="UP001383192">
    <property type="component" value="Unassembled WGS sequence"/>
</dbReference>
<keyword evidence="2" id="KW-0732">Signal</keyword>